<feature type="compositionally biased region" description="Low complexity" evidence="1">
    <location>
        <begin position="247"/>
        <end position="261"/>
    </location>
</feature>
<dbReference type="PROSITE" id="PS50090">
    <property type="entry name" value="MYB_LIKE"/>
    <property type="match status" value="1"/>
</dbReference>
<evidence type="ECO:0000259" key="3">
    <source>
        <dbReference type="PROSITE" id="PS51294"/>
    </source>
</evidence>
<dbReference type="Proteomes" id="UP000006671">
    <property type="component" value="Unassembled WGS sequence"/>
</dbReference>
<evidence type="ECO:0000259" key="2">
    <source>
        <dbReference type="PROSITE" id="PS50090"/>
    </source>
</evidence>
<dbReference type="Pfam" id="PF00249">
    <property type="entry name" value="Myb_DNA-binding"/>
    <property type="match status" value="1"/>
</dbReference>
<dbReference type="KEGG" id="ngr:NAEGRDRAFT_73944"/>
<gene>
    <name evidence="4" type="ORF">NAEGRDRAFT_73944</name>
</gene>
<dbReference type="InParanoid" id="D2VY22"/>
<dbReference type="InterPro" id="IPR009057">
    <property type="entry name" value="Homeodomain-like_sf"/>
</dbReference>
<dbReference type="Gene3D" id="1.10.10.60">
    <property type="entry name" value="Homeodomain-like"/>
    <property type="match status" value="1"/>
</dbReference>
<dbReference type="InterPro" id="IPR017930">
    <property type="entry name" value="Myb_dom"/>
</dbReference>
<dbReference type="AlphaFoldDB" id="D2VY22"/>
<dbReference type="RefSeq" id="XP_002671033.1">
    <property type="nucleotide sequence ID" value="XM_002670987.1"/>
</dbReference>
<feature type="compositionally biased region" description="Polar residues" evidence="1">
    <location>
        <begin position="193"/>
        <end position="205"/>
    </location>
</feature>
<feature type="region of interest" description="Disordered" evidence="1">
    <location>
        <begin position="185"/>
        <end position="261"/>
    </location>
</feature>
<evidence type="ECO:0000313" key="5">
    <source>
        <dbReference type="Proteomes" id="UP000006671"/>
    </source>
</evidence>
<feature type="compositionally biased region" description="Low complexity" evidence="1">
    <location>
        <begin position="61"/>
        <end position="100"/>
    </location>
</feature>
<dbReference type="InterPro" id="IPR001005">
    <property type="entry name" value="SANT/Myb"/>
</dbReference>
<evidence type="ECO:0000313" key="4">
    <source>
        <dbReference type="EMBL" id="EFC38289.1"/>
    </source>
</evidence>
<dbReference type="EMBL" id="GG738909">
    <property type="protein sequence ID" value="EFC38289.1"/>
    <property type="molecule type" value="Genomic_DNA"/>
</dbReference>
<keyword evidence="5" id="KW-1185">Reference proteome</keyword>
<name>D2VY22_NAEGR</name>
<dbReference type="GeneID" id="8857803"/>
<evidence type="ECO:0000256" key="1">
    <source>
        <dbReference type="SAM" id="MobiDB-lite"/>
    </source>
</evidence>
<dbReference type="SUPFAM" id="SSF46689">
    <property type="entry name" value="Homeodomain-like"/>
    <property type="match status" value="1"/>
</dbReference>
<feature type="domain" description="HTH myb-type" evidence="3">
    <location>
        <begin position="290"/>
        <end position="326"/>
    </location>
</feature>
<accession>D2VY22</accession>
<proteinExistence type="predicted"/>
<sequence>MQLPSIASLLNDSPEKVILPSVKELEQLKVNTDVSNNQNTVQNSTVVGFKSYNNNNNTSLNNNTHHHLLSNSQQHSNNQQVTSYTCTSSTTLPSSNNNHNISTSPLIEEQRFNHSSTFLQQQHAYINGMWKSTDIASDNYSNTRKWDESNLKIQPNSPNTITQPIPIFQNKWSTTTSNLSATSPATFKPIISPNRTSPLSFTPSVATTASNSSNASENNGKKKRKHDESSESSSPITNSPKLVKRNSGTSRKSPNSTSSSASSFQFMNFSISSDSSKIKFVNSEHQQIGINDGSWTDQEHEDFVRGLNECGKGRWREIAEKYVKTR</sequence>
<dbReference type="OrthoDB" id="118550at2759"/>
<feature type="region of interest" description="Disordered" evidence="1">
    <location>
        <begin position="61"/>
        <end position="102"/>
    </location>
</feature>
<organism evidence="5">
    <name type="scientific">Naegleria gruberi</name>
    <name type="common">Amoeba</name>
    <dbReference type="NCBI Taxonomy" id="5762"/>
    <lineage>
        <taxon>Eukaryota</taxon>
        <taxon>Discoba</taxon>
        <taxon>Heterolobosea</taxon>
        <taxon>Tetramitia</taxon>
        <taxon>Eutetramitia</taxon>
        <taxon>Vahlkampfiidae</taxon>
        <taxon>Naegleria</taxon>
    </lineage>
</organism>
<feature type="domain" description="Myb-like" evidence="2">
    <location>
        <begin position="287"/>
        <end position="326"/>
    </location>
</feature>
<feature type="compositionally biased region" description="Low complexity" evidence="1">
    <location>
        <begin position="206"/>
        <end position="218"/>
    </location>
</feature>
<reference evidence="4 5" key="1">
    <citation type="journal article" date="2010" name="Cell">
        <title>The genome of Naegleria gruberi illuminates early eukaryotic versatility.</title>
        <authorList>
            <person name="Fritz-Laylin L.K."/>
            <person name="Prochnik S.E."/>
            <person name="Ginger M.L."/>
            <person name="Dacks J.B."/>
            <person name="Carpenter M.L."/>
            <person name="Field M.C."/>
            <person name="Kuo A."/>
            <person name="Paredez A."/>
            <person name="Chapman J."/>
            <person name="Pham J."/>
            <person name="Shu S."/>
            <person name="Neupane R."/>
            <person name="Cipriano M."/>
            <person name="Mancuso J."/>
            <person name="Tu H."/>
            <person name="Salamov A."/>
            <person name="Lindquist E."/>
            <person name="Shapiro H."/>
            <person name="Lucas S."/>
            <person name="Grigoriev I.V."/>
            <person name="Cande W.Z."/>
            <person name="Fulton C."/>
            <person name="Rokhsar D.S."/>
            <person name="Dawson S.C."/>
        </authorList>
    </citation>
    <scope>NUCLEOTIDE SEQUENCE [LARGE SCALE GENOMIC DNA]</scope>
    <source>
        <strain evidence="4 5">NEG-M</strain>
    </source>
</reference>
<dbReference type="PROSITE" id="PS51294">
    <property type="entry name" value="HTH_MYB"/>
    <property type="match status" value="1"/>
</dbReference>
<dbReference type="VEuPathDB" id="AmoebaDB:NAEGRDRAFT_73944"/>
<protein>
    <submittedName>
        <fullName evidence="4">Predicted protein</fullName>
    </submittedName>
</protein>